<accession>A0A1G6UPX3</accession>
<feature type="transmembrane region" description="Helical" evidence="11">
    <location>
        <begin position="272"/>
        <end position="294"/>
    </location>
</feature>
<name>A0A1G6UPX3_9GAMM</name>
<dbReference type="GO" id="GO:0007165">
    <property type="term" value="P:signal transduction"/>
    <property type="evidence" value="ECO:0007669"/>
    <property type="project" value="UniProtKB-KW"/>
</dbReference>
<dbReference type="InterPro" id="IPR004090">
    <property type="entry name" value="Chemotax_Me-accpt_rcpt"/>
</dbReference>
<evidence type="ECO:0000256" key="7">
    <source>
        <dbReference type="ARBA" id="ARBA00023224"/>
    </source>
</evidence>
<evidence type="ECO:0000256" key="3">
    <source>
        <dbReference type="ARBA" id="ARBA00022500"/>
    </source>
</evidence>
<dbReference type="FunFam" id="1.10.287.950:FF:000001">
    <property type="entry name" value="Methyl-accepting chemotaxis sensory transducer"/>
    <property type="match status" value="1"/>
</dbReference>
<proteinExistence type="inferred from homology"/>
<dbReference type="Pfam" id="PF00015">
    <property type="entry name" value="MCPsignal"/>
    <property type="match status" value="1"/>
</dbReference>
<comment type="subcellular location">
    <subcellularLocation>
        <location evidence="1">Cell membrane</location>
        <topology evidence="1">Multi-pass membrane protein</topology>
    </subcellularLocation>
</comment>
<dbReference type="Pfam" id="PF02743">
    <property type="entry name" value="dCache_1"/>
    <property type="match status" value="1"/>
</dbReference>
<keyword evidence="4 11" id="KW-0812">Transmembrane</keyword>
<dbReference type="InterPro" id="IPR029151">
    <property type="entry name" value="Sensor-like_sf"/>
</dbReference>
<dbReference type="SMART" id="SM00283">
    <property type="entry name" value="MA"/>
    <property type="match status" value="1"/>
</dbReference>
<evidence type="ECO:0000256" key="6">
    <source>
        <dbReference type="ARBA" id="ARBA00023136"/>
    </source>
</evidence>
<keyword evidence="2" id="KW-1003">Cell membrane</keyword>
<keyword evidence="13" id="KW-1185">Reference proteome</keyword>
<keyword evidence="7" id="KW-0807">Transducer</keyword>
<dbReference type="CDD" id="cd11386">
    <property type="entry name" value="MCP_signal"/>
    <property type="match status" value="1"/>
</dbReference>
<evidence type="ECO:0000256" key="10">
    <source>
        <dbReference type="SAM" id="MobiDB-lite"/>
    </source>
</evidence>
<keyword evidence="9" id="KW-0175">Coiled coil</keyword>
<dbReference type="InterPro" id="IPR003660">
    <property type="entry name" value="HAMP_dom"/>
</dbReference>
<dbReference type="Gene3D" id="1.10.287.950">
    <property type="entry name" value="Methyl-accepting chemotaxis protein"/>
    <property type="match status" value="1"/>
</dbReference>
<evidence type="ECO:0000256" key="2">
    <source>
        <dbReference type="ARBA" id="ARBA00022475"/>
    </source>
</evidence>
<keyword evidence="6 11" id="KW-0472">Membrane</keyword>
<comment type="similarity">
    <text evidence="8">Belongs to the methyl-accepting chemotaxis (MCP) protein family.</text>
</comment>
<dbReference type="PANTHER" id="PTHR32089">
    <property type="entry name" value="METHYL-ACCEPTING CHEMOTAXIS PROTEIN MCPB"/>
    <property type="match status" value="1"/>
</dbReference>
<evidence type="ECO:0000256" key="11">
    <source>
        <dbReference type="SAM" id="Phobius"/>
    </source>
</evidence>
<dbReference type="PANTHER" id="PTHR32089:SF117">
    <property type="entry name" value="METHYL ACCEPTING SENSORY TRANSDUCER WITH CACHE_1 SMALL MOLECULE BINDING DOMAIN"/>
    <property type="match status" value="1"/>
</dbReference>
<dbReference type="Gene3D" id="3.30.450.20">
    <property type="entry name" value="PAS domain"/>
    <property type="match status" value="2"/>
</dbReference>
<dbReference type="RefSeq" id="WP_017676931.1">
    <property type="nucleotide sequence ID" value="NZ_FMZQ01000016.1"/>
</dbReference>
<dbReference type="GO" id="GO:0006935">
    <property type="term" value="P:chemotaxis"/>
    <property type="evidence" value="ECO:0007669"/>
    <property type="project" value="UniProtKB-KW"/>
</dbReference>
<feature type="region of interest" description="Disordered" evidence="10">
    <location>
        <begin position="522"/>
        <end position="549"/>
    </location>
</feature>
<dbReference type="InterPro" id="IPR033479">
    <property type="entry name" value="dCache_1"/>
</dbReference>
<dbReference type="GO" id="GO:0004888">
    <property type="term" value="F:transmembrane signaling receptor activity"/>
    <property type="evidence" value="ECO:0007669"/>
    <property type="project" value="InterPro"/>
</dbReference>
<dbReference type="SUPFAM" id="SSF58104">
    <property type="entry name" value="Methyl-accepting chemotaxis protein (MCP) signaling domain"/>
    <property type="match status" value="1"/>
</dbReference>
<dbReference type="Pfam" id="PF00672">
    <property type="entry name" value="HAMP"/>
    <property type="match status" value="1"/>
</dbReference>
<evidence type="ECO:0000313" key="12">
    <source>
        <dbReference type="EMBL" id="SDD42597.1"/>
    </source>
</evidence>
<dbReference type="GO" id="GO:0005886">
    <property type="term" value="C:plasma membrane"/>
    <property type="evidence" value="ECO:0007669"/>
    <property type="project" value="UniProtKB-SubCell"/>
</dbReference>
<dbReference type="EMBL" id="FMZQ01000016">
    <property type="protein sequence ID" value="SDD42597.1"/>
    <property type="molecule type" value="Genomic_DNA"/>
</dbReference>
<dbReference type="Proteomes" id="UP000199467">
    <property type="component" value="Unassembled WGS sequence"/>
</dbReference>
<dbReference type="CDD" id="cd06225">
    <property type="entry name" value="HAMP"/>
    <property type="match status" value="1"/>
</dbReference>
<evidence type="ECO:0000256" key="9">
    <source>
        <dbReference type="SAM" id="Coils"/>
    </source>
</evidence>
<dbReference type="SUPFAM" id="SSF103190">
    <property type="entry name" value="Sensory domain-like"/>
    <property type="match status" value="1"/>
</dbReference>
<evidence type="ECO:0000256" key="4">
    <source>
        <dbReference type="ARBA" id="ARBA00022692"/>
    </source>
</evidence>
<evidence type="ECO:0000256" key="1">
    <source>
        <dbReference type="ARBA" id="ARBA00004651"/>
    </source>
</evidence>
<keyword evidence="5 11" id="KW-1133">Transmembrane helix</keyword>
<dbReference type="CDD" id="cd12913">
    <property type="entry name" value="PDC1_MCP_like"/>
    <property type="match status" value="1"/>
</dbReference>
<organism evidence="12 13">
    <name type="scientific">Ectopseudomonas chengduensis</name>
    <dbReference type="NCBI Taxonomy" id="489632"/>
    <lineage>
        <taxon>Bacteria</taxon>
        <taxon>Pseudomonadati</taxon>
        <taxon>Pseudomonadota</taxon>
        <taxon>Gammaproteobacteria</taxon>
        <taxon>Pseudomonadales</taxon>
        <taxon>Pseudomonadaceae</taxon>
        <taxon>Ectopseudomonas</taxon>
    </lineage>
</organism>
<keyword evidence="3" id="KW-0145">Chemotaxis</keyword>
<sequence length="627" mass="67913">MKIAHKVGIAAATVLFLTTSLLSLSQVSQVRDTLRSQVESSIAESSNALARQIENWLNAKLRLIDLVSQTIDSSYSPEENQRVFDAPLLKNEFILVFGALEADGKPIKNSDDWKPSADWDGRKRPWYATGKAGNQAVLTEPYVDSTTNEILISAVARISDAGQFLGVFGGDIRLQSVADAINTLDFNGAGYAFLLSRSGNIISHPNAEYNGKSYSELFDGQSPALSKELREVEAGGKNLLVSFTPLPNLRGMDWYIGVVLDESVVMAEANRLTWLAVVGTVVGVAISLVVLGLLMNSLLKPLSLLSTSLREINSGEGDLTRRLAITSNDEIGELSQEFNRFLQTLQTLIGDVMGSSRQVRESTALTSNESEQAARRLQEQLQELDQLATAMQEMASTAEEVARNAQAAAQAAVAANEETENGVRVVSQSSAAIRHLADEMDGTSHAINELAKLSHNIESILQVITSIAEQTNLLALNAAIEAARAGESGRGFAVVADEVRSLASRTQQATQEIRQMIDQLQGGVRQAESRMQQSRDTASKTAEDAGAANDMLGRIREAITRINDMNLQIATAAEEQSATTEEINRNTTNIRDISHELAGGAEQQVRQCGSMVEQVGQQDRLLGRFKV</sequence>
<feature type="coiled-coil region" evidence="9">
    <location>
        <begin position="367"/>
        <end position="418"/>
    </location>
</feature>
<dbReference type="CDD" id="cd12912">
    <property type="entry name" value="PDC2_MCP_like"/>
    <property type="match status" value="1"/>
</dbReference>
<dbReference type="InterPro" id="IPR004089">
    <property type="entry name" value="MCPsignal_dom"/>
</dbReference>
<dbReference type="PROSITE" id="PS50885">
    <property type="entry name" value="HAMP"/>
    <property type="match status" value="1"/>
</dbReference>
<evidence type="ECO:0000256" key="8">
    <source>
        <dbReference type="ARBA" id="ARBA00029447"/>
    </source>
</evidence>
<dbReference type="PROSITE" id="PS50111">
    <property type="entry name" value="CHEMOTAXIS_TRANSDUC_2"/>
    <property type="match status" value="1"/>
</dbReference>
<protein>
    <submittedName>
        <fullName evidence="12">Methyl-accepting chemotaxis sensory transducer with Cache sensor</fullName>
    </submittedName>
</protein>
<dbReference type="SMART" id="SM00304">
    <property type="entry name" value="HAMP"/>
    <property type="match status" value="2"/>
</dbReference>
<reference evidence="13" key="1">
    <citation type="submission" date="2016-10" db="EMBL/GenBank/DDBJ databases">
        <authorList>
            <person name="Varghese N."/>
            <person name="Submissions S."/>
        </authorList>
    </citation>
    <scope>NUCLEOTIDE SEQUENCE [LARGE SCALE GENOMIC DNA]</scope>
    <source>
        <strain evidence="13">DSM 26382</strain>
    </source>
</reference>
<evidence type="ECO:0000256" key="5">
    <source>
        <dbReference type="ARBA" id="ARBA00022989"/>
    </source>
</evidence>
<dbReference type="AlphaFoldDB" id="A0A1G6UPX3"/>
<gene>
    <name evidence="12" type="ORF">SAMN05216576_11632</name>
</gene>
<evidence type="ECO:0000313" key="13">
    <source>
        <dbReference type="Proteomes" id="UP000199467"/>
    </source>
</evidence>
<dbReference type="PRINTS" id="PR00260">
    <property type="entry name" value="CHEMTRNSDUCR"/>
</dbReference>